<dbReference type="STRING" id="2903.R1D5E3"/>
<dbReference type="KEGG" id="ehx:EMIHUDRAFT_219426"/>
<keyword evidence="3" id="KW-1185">Reference proteome</keyword>
<dbReference type="SUPFAM" id="SSF57850">
    <property type="entry name" value="RING/U-box"/>
    <property type="match status" value="1"/>
</dbReference>
<dbReference type="PaxDb" id="2903-EOD06111"/>
<organism evidence="2 3">
    <name type="scientific">Emiliania huxleyi (strain CCMP1516)</name>
    <dbReference type="NCBI Taxonomy" id="280463"/>
    <lineage>
        <taxon>Eukaryota</taxon>
        <taxon>Haptista</taxon>
        <taxon>Haptophyta</taxon>
        <taxon>Prymnesiophyceae</taxon>
        <taxon>Isochrysidales</taxon>
        <taxon>Noelaerhabdaceae</taxon>
        <taxon>Emiliania</taxon>
    </lineage>
</organism>
<dbReference type="InterPro" id="IPR052085">
    <property type="entry name" value="WD-SAM-U-box"/>
</dbReference>
<dbReference type="PANTHER" id="PTHR46573:SF1">
    <property type="entry name" value="WD REPEAT, SAM AND U-BOX DOMAIN-CONTAINING PROTEIN 1"/>
    <property type="match status" value="1"/>
</dbReference>
<evidence type="ECO:0000313" key="3">
    <source>
        <dbReference type="Proteomes" id="UP000013827"/>
    </source>
</evidence>
<dbReference type="PROSITE" id="PS51698">
    <property type="entry name" value="U_BOX"/>
    <property type="match status" value="1"/>
</dbReference>
<dbReference type="InterPro" id="IPR013083">
    <property type="entry name" value="Znf_RING/FYVE/PHD"/>
</dbReference>
<dbReference type="CDD" id="cd16655">
    <property type="entry name" value="RING-Ubox_WDSUB1-like"/>
    <property type="match status" value="1"/>
</dbReference>
<dbReference type="GO" id="GO:0004842">
    <property type="term" value="F:ubiquitin-protein transferase activity"/>
    <property type="evidence" value="ECO:0007669"/>
    <property type="project" value="InterPro"/>
</dbReference>
<accession>A0A0D3I4C6</accession>
<dbReference type="Pfam" id="PF04564">
    <property type="entry name" value="U-box"/>
    <property type="match status" value="1"/>
</dbReference>
<dbReference type="PANTHER" id="PTHR46573">
    <property type="entry name" value="WD REPEAT, SAM AND U-BOX DOMAIN-CONTAINING PROTEIN 1"/>
    <property type="match status" value="1"/>
</dbReference>
<feature type="domain" description="U-box" evidence="1">
    <location>
        <begin position="132"/>
        <end position="202"/>
    </location>
</feature>
<dbReference type="eggNOG" id="ENOG502SG3N">
    <property type="taxonomic scope" value="Eukaryota"/>
</dbReference>
<name>A0A0D3I4C6_EMIH1</name>
<dbReference type="GO" id="GO:0016567">
    <property type="term" value="P:protein ubiquitination"/>
    <property type="evidence" value="ECO:0007669"/>
    <property type="project" value="InterPro"/>
</dbReference>
<evidence type="ECO:0000259" key="1">
    <source>
        <dbReference type="PROSITE" id="PS51698"/>
    </source>
</evidence>
<protein>
    <recommendedName>
        <fullName evidence="1">U-box domain-containing protein</fullName>
    </recommendedName>
</protein>
<evidence type="ECO:0000313" key="2">
    <source>
        <dbReference type="EnsemblProtists" id="EOD06111"/>
    </source>
</evidence>
<reference evidence="3" key="1">
    <citation type="journal article" date="2013" name="Nature">
        <title>Pan genome of the phytoplankton Emiliania underpins its global distribution.</title>
        <authorList>
            <person name="Read B.A."/>
            <person name="Kegel J."/>
            <person name="Klute M.J."/>
            <person name="Kuo A."/>
            <person name="Lefebvre S.C."/>
            <person name="Maumus F."/>
            <person name="Mayer C."/>
            <person name="Miller J."/>
            <person name="Monier A."/>
            <person name="Salamov A."/>
            <person name="Young J."/>
            <person name="Aguilar M."/>
            <person name="Claverie J.M."/>
            <person name="Frickenhaus S."/>
            <person name="Gonzalez K."/>
            <person name="Herman E.K."/>
            <person name="Lin Y.C."/>
            <person name="Napier J."/>
            <person name="Ogata H."/>
            <person name="Sarno A.F."/>
            <person name="Shmutz J."/>
            <person name="Schroeder D."/>
            <person name="de Vargas C."/>
            <person name="Verret F."/>
            <person name="von Dassow P."/>
            <person name="Valentin K."/>
            <person name="Van de Peer Y."/>
            <person name="Wheeler G."/>
            <person name="Dacks J.B."/>
            <person name="Delwiche C.F."/>
            <person name="Dyhrman S.T."/>
            <person name="Glockner G."/>
            <person name="John U."/>
            <person name="Richards T."/>
            <person name="Worden A.Z."/>
            <person name="Zhang X."/>
            <person name="Grigoriev I.V."/>
            <person name="Allen A.E."/>
            <person name="Bidle K."/>
            <person name="Borodovsky M."/>
            <person name="Bowler C."/>
            <person name="Brownlee C."/>
            <person name="Cock J.M."/>
            <person name="Elias M."/>
            <person name="Gladyshev V.N."/>
            <person name="Groth M."/>
            <person name="Guda C."/>
            <person name="Hadaegh A."/>
            <person name="Iglesias-Rodriguez M.D."/>
            <person name="Jenkins J."/>
            <person name="Jones B.M."/>
            <person name="Lawson T."/>
            <person name="Leese F."/>
            <person name="Lindquist E."/>
            <person name="Lobanov A."/>
            <person name="Lomsadze A."/>
            <person name="Malik S.B."/>
            <person name="Marsh M.E."/>
            <person name="Mackinder L."/>
            <person name="Mock T."/>
            <person name="Mueller-Roeber B."/>
            <person name="Pagarete A."/>
            <person name="Parker M."/>
            <person name="Probert I."/>
            <person name="Quesneville H."/>
            <person name="Raines C."/>
            <person name="Rensing S.A."/>
            <person name="Riano-Pachon D.M."/>
            <person name="Richier S."/>
            <person name="Rokitta S."/>
            <person name="Shiraiwa Y."/>
            <person name="Soanes D.M."/>
            <person name="van der Giezen M."/>
            <person name="Wahlund T.M."/>
            <person name="Williams B."/>
            <person name="Wilson W."/>
            <person name="Wolfe G."/>
            <person name="Wurch L.L."/>
        </authorList>
    </citation>
    <scope>NUCLEOTIDE SEQUENCE</scope>
</reference>
<sequence>MKPLQTTPPLAGVCAGGGFLYVLDNCAGHGWDAGRNAGISIIDVRSEMTQQPVVSSQDEFCVRVYNGAFHLVQQIAIATRSRSPAAGNGVVGTGITVDGARMWVALSDLIESEANRGREMLAERPPSVEEEEPPDDFVCPITTEVMSDPVMAADGHSYERTAIERWLATKSTSPLTGGELDHTCIFPNHSLRRMIREWQKAQ</sequence>
<dbReference type="AlphaFoldDB" id="A0A0D3I4C6"/>
<dbReference type="GeneID" id="17252326"/>
<proteinExistence type="predicted"/>
<dbReference type="SMART" id="SM00504">
    <property type="entry name" value="Ubox"/>
    <property type="match status" value="1"/>
</dbReference>
<dbReference type="InterPro" id="IPR003613">
    <property type="entry name" value="Ubox_domain"/>
</dbReference>
<dbReference type="HOGENOM" id="CLU_1356877_0_0_1"/>
<dbReference type="EnsemblProtists" id="EOD06111">
    <property type="protein sequence ID" value="EOD06111"/>
    <property type="gene ID" value="EMIHUDRAFT_219426"/>
</dbReference>
<dbReference type="Gene3D" id="3.30.40.10">
    <property type="entry name" value="Zinc/RING finger domain, C3HC4 (zinc finger)"/>
    <property type="match status" value="1"/>
</dbReference>
<reference evidence="2" key="2">
    <citation type="submission" date="2024-10" db="UniProtKB">
        <authorList>
            <consortium name="EnsemblProtists"/>
        </authorList>
    </citation>
    <scope>IDENTIFICATION</scope>
</reference>
<dbReference type="RefSeq" id="XP_005758540.1">
    <property type="nucleotide sequence ID" value="XM_005758483.1"/>
</dbReference>
<dbReference type="Proteomes" id="UP000013827">
    <property type="component" value="Unassembled WGS sequence"/>
</dbReference>